<evidence type="ECO:0000313" key="2">
    <source>
        <dbReference type="Proteomes" id="UP000005837"/>
    </source>
</evidence>
<accession>C0DVK0</accession>
<reference evidence="1 2" key="1">
    <citation type="submission" date="2009-01" db="EMBL/GenBank/DDBJ databases">
        <authorList>
            <person name="Fulton L."/>
            <person name="Clifton S."/>
            <person name="Chinwalla A.T."/>
            <person name="Mitreva M."/>
            <person name="Sodergren E."/>
            <person name="Weinstock G."/>
            <person name="Clifton S."/>
            <person name="Dooling D.J."/>
            <person name="Fulton B."/>
            <person name="Minx P."/>
            <person name="Pepin K.H."/>
            <person name="Johnson M."/>
            <person name="Bhonagiri V."/>
            <person name="Nash W.E."/>
            <person name="Mardis E.R."/>
            <person name="Wilson R.K."/>
        </authorList>
    </citation>
    <scope>NUCLEOTIDE SEQUENCE [LARGE SCALE GENOMIC DNA]</scope>
    <source>
        <strain evidence="1 2">ATCC 23834</strain>
    </source>
</reference>
<dbReference type="AlphaFoldDB" id="C0DVK0"/>
<dbReference type="HOGENOM" id="CLU_170946_0_0_4"/>
<sequence length="113" mass="12552">MGGGCPSAGLELIIRPVARQRGLGAERKKVMEEINQRISYLEESCEALRVQNLVLGSALKSLLRSLPPDMAQDVLEAVRAGFDDELARLEYSDSAQSELFHDATYTFFGEKNY</sequence>
<organism evidence="1 2">
    <name type="scientific">Eikenella corrodens ATCC 23834</name>
    <dbReference type="NCBI Taxonomy" id="546274"/>
    <lineage>
        <taxon>Bacteria</taxon>
        <taxon>Pseudomonadati</taxon>
        <taxon>Pseudomonadota</taxon>
        <taxon>Betaproteobacteria</taxon>
        <taxon>Neisseriales</taxon>
        <taxon>Neisseriaceae</taxon>
        <taxon>Eikenella</taxon>
    </lineage>
</organism>
<dbReference type="EMBL" id="ACEA01000023">
    <property type="protein sequence ID" value="EEG23874.1"/>
    <property type="molecule type" value="Genomic_DNA"/>
</dbReference>
<protein>
    <submittedName>
        <fullName evidence="1">Uncharacterized protein</fullName>
    </submittedName>
</protein>
<dbReference type="Proteomes" id="UP000005837">
    <property type="component" value="Unassembled WGS sequence"/>
</dbReference>
<dbReference type="eggNOG" id="ENOG50334HS">
    <property type="taxonomic scope" value="Bacteria"/>
</dbReference>
<name>C0DVK0_EIKCO</name>
<comment type="caution">
    <text evidence="1">The sequence shown here is derived from an EMBL/GenBank/DDBJ whole genome shotgun (WGS) entry which is preliminary data.</text>
</comment>
<evidence type="ECO:0000313" key="1">
    <source>
        <dbReference type="EMBL" id="EEG23874.1"/>
    </source>
</evidence>
<gene>
    <name evidence="1" type="ORF">EIKCOROL_01389</name>
</gene>
<dbReference type="NCBIfam" id="NF047652">
    <property type="entry name" value="NGO1151_fam"/>
    <property type="match status" value="1"/>
</dbReference>
<proteinExistence type="predicted"/>